<dbReference type="Proteomes" id="UP000000235">
    <property type="component" value="Chromosome"/>
</dbReference>
<dbReference type="SUPFAM" id="SSF54427">
    <property type="entry name" value="NTF2-like"/>
    <property type="match status" value="1"/>
</dbReference>
<dbReference type="AlphaFoldDB" id="A4XBA8"/>
<dbReference type="eggNOG" id="COG1595">
    <property type="taxonomic scope" value="Bacteria"/>
</dbReference>
<dbReference type="STRING" id="369723.Strop_3776"/>
<protein>
    <submittedName>
        <fullName evidence="9">Sigma-70, region 4 type 2</fullName>
    </submittedName>
</protein>
<dbReference type="Gene3D" id="1.10.10.10">
    <property type="entry name" value="Winged helix-like DNA-binding domain superfamily/Winged helix DNA-binding domain"/>
    <property type="match status" value="1"/>
</dbReference>
<dbReference type="GO" id="GO:0016987">
    <property type="term" value="F:sigma factor activity"/>
    <property type="evidence" value="ECO:0007669"/>
    <property type="project" value="UniProtKB-KW"/>
</dbReference>
<dbReference type="NCBIfam" id="TIGR02937">
    <property type="entry name" value="sigma70-ECF"/>
    <property type="match status" value="1"/>
</dbReference>
<evidence type="ECO:0000256" key="3">
    <source>
        <dbReference type="ARBA" id="ARBA00023015"/>
    </source>
</evidence>
<accession>A4XBA8</accession>
<dbReference type="Gene3D" id="1.10.1740.10">
    <property type="match status" value="1"/>
</dbReference>
<comment type="subunit">
    <text evidence="2">Interacts transiently with the RNA polymerase catalytic core formed by RpoA, RpoB, RpoC and RpoZ (2 alpha, 1 beta, 1 beta' and 1 omega subunit) to form the RNA polymerase holoenzyme that can initiate transcription.</text>
</comment>
<organism evidence="9 10">
    <name type="scientific">Salinispora tropica (strain ATCC BAA-916 / DSM 44818 / JCM 13857 / NBRC 105044 / CNB-440)</name>
    <dbReference type="NCBI Taxonomy" id="369723"/>
    <lineage>
        <taxon>Bacteria</taxon>
        <taxon>Bacillati</taxon>
        <taxon>Actinomycetota</taxon>
        <taxon>Actinomycetes</taxon>
        <taxon>Micromonosporales</taxon>
        <taxon>Micromonosporaceae</taxon>
        <taxon>Salinispora</taxon>
    </lineage>
</organism>
<dbReference type="GO" id="GO:0003677">
    <property type="term" value="F:DNA binding"/>
    <property type="evidence" value="ECO:0007669"/>
    <property type="project" value="InterPro"/>
</dbReference>
<sequence length="322" mass="34753">MVPRSRGDNGSVRQTRHGAGDQHEPSFMKHRGKLYAVAYRTLGSATEAEDVVQEAWLRWSRVEPATIVDAEAFLVRVTIRLAIDQLRSARVRREAYLGPWLPEPILTRADIADDVVLADSVSTALLLVLETLSPMERAVFVLHEAFGYPYAEIAHLLGRSEPAVRQLGHRARKAVATRRHRYDSDPMTRQQVTTRFLAACSDGDLTALMEILAPSVTMVSDGGGRTGAPRKPIHGSDLVARAIVVLSRQQPVGSTAVVVQLNGGPGVLVSCAGTAVLAMTLHLVEGLVQSIQVVSNPQKLTAVALGPTTSRAVSHIAVPPRP</sequence>
<dbReference type="InterPro" id="IPR007627">
    <property type="entry name" value="RNA_pol_sigma70_r2"/>
</dbReference>
<keyword evidence="10" id="KW-1185">Reference proteome</keyword>
<keyword evidence="5" id="KW-0804">Transcription</keyword>
<proteinExistence type="inferred from homology"/>
<dbReference type="InterPro" id="IPR013249">
    <property type="entry name" value="RNA_pol_sigma70_r4_t2"/>
</dbReference>
<feature type="domain" description="RNA polymerase sigma-70 region 2" evidence="7">
    <location>
        <begin position="27"/>
        <end position="90"/>
    </location>
</feature>
<evidence type="ECO:0000259" key="7">
    <source>
        <dbReference type="Pfam" id="PF04542"/>
    </source>
</evidence>
<dbReference type="SUPFAM" id="SSF88946">
    <property type="entry name" value="Sigma2 domain of RNA polymerase sigma factors"/>
    <property type="match status" value="1"/>
</dbReference>
<dbReference type="PANTHER" id="PTHR30173">
    <property type="entry name" value="SIGMA 19 FACTOR"/>
    <property type="match status" value="1"/>
</dbReference>
<evidence type="ECO:0000313" key="9">
    <source>
        <dbReference type="EMBL" id="ABP56207.1"/>
    </source>
</evidence>
<dbReference type="PATRIC" id="fig|369723.5.peg.3894"/>
<dbReference type="InterPro" id="IPR014284">
    <property type="entry name" value="RNA_pol_sigma-70_dom"/>
</dbReference>
<evidence type="ECO:0000313" key="10">
    <source>
        <dbReference type="Proteomes" id="UP000000235"/>
    </source>
</evidence>
<dbReference type="GO" id="GO:0006352">
    <property type="term" value="P:DNA-templated transcription initiation"/>
    <property type="evidence" value="ECO:0007669"/>
    <property type="project" value="InterPro"/>
</dbReference>
<dbReference type="KEGG" id="stp:Strop_3776"/>
<evidence type="ECO:0000256" key="4">
    <source>
        <dbReference type="ARBA" id="ARBA00023082"/>
    </source>
</evidence>
<feature type="domain" description="RNA polymerase sigma factor 70 region 4 type 2" evidence="8">
    <location>
        <begin position="124"/>
        <end position="174"/>
    </location>
</feature>
<name>A4XBA8_SALTO</name>
<evidence type="ECO:0000256" key="2">
    <source>
        <dbReference type="ARBA" id="ARBA00011344"/>
    </source>
</evidence>
<dbReference type="Pfam" id="PF08281">
    <property type="entry name" value="Sigma70_r4_2"/>
    <property type="match status" value="1"/>
</dbReference>
<dbReference type="InterPro" id="IPR013324">
    <property type="entry name" value="RNA_pol_sigma_r3/r4-like"/>
</dbReference>
<dbReference type="InterPro" id="IPR013325">
    <property type="entry name" value="RNA_pol_sigma_r2"/>
</dbReference>
<dbReference type="CDD" id="cd06171">
    <property type="entry name" value="Sigma70_r4"/>
    <property type="match status" value="1"/>
</dbReference>
<evidence type="ECO:0000259" key="8">
    <source>
        <dbReference type="Pfam" id="PF08281"/>
    </source>
</evidence>
<keyword evidence="3" id="KW-0805">Transcription regulation</keyword>
<feature type="region of interest" description="Disordered" evidence="6">
    <location>
        <begin position="1"/>
        <end position="26"/>
    </location>
</feature>
<dbReference type="InterPro" id="IPR032710">
    <property type="entry name" value="NTF2-like_dom_sf"/>
</dbReference>
<dbReference type="EMBL" id="CP000667">
    <property type="protein sequence ID" value="ABP56207.1"/>
    <property type="molecule type" value="Genomic_DNA"/>
</dbReference>
<dbReference type="HOGENOM" id="CLU_047691_22_0_11"/>
<evidence type="ECO:0000256" key="1">
    <source>
        <dbReference type="ARBA" id="ARBA00010641"/>
    </source>
</evidence>
<dbReference type="NCBIfam" id="NF007214">
    <property type="entry name" value="PRK09636.1"/>
    <property type="match status" value="1"/>
</dbReference>
<gene>
    <name evidence="9" type="ordered locus">Strop_3776</name>
</gene>
<reference evidence="10" key="1">
    <citation type="journal article" date="2007" name="Proc. Natl. Acad. Sci. U.S.A.">
        <title>Genome sequencing reveals complex secondary metabolome in the marine actinomycete Salinispora tropica.</title>
        <authorList>
            <person name="Udwary D.W."/>
            <person name="Zeigler L."/>
            <person name="Asolkar R.N."/>
            <person name="Singan V."/>
            <person name="Lapidus A."/>
            <person name="Fenical W."/>
            <person name="Jensen P.R."/>
            <person name="Moore B.S."/>
        </authorList>
    </citation>
    <scope>NUCLEOTIDE SEQUENCE [LARGE SCALE GENOMIC DNA]</scope>
    <source>
        <strain evidence="10">ATCC BAA-916 / DSM 44818 / CNB-440</strain>
    </source>
</reference>
<dbReference type="Gene3D" id="3.10.450.50">
    <property type="match status" value="1"/>
</dbReference>
<dbReference type="SUPFAM" id="SSF88659">
    <property type="entry name" value="Sigma3 and sigma4 domains of RNA polymerase sigma factors"/>
    <property type="match status" value="1"/>
</dbReference>
<dbReference type="PANTHER" id="PTHR30173:SF36">
    <property type="entry name" value="ECF RNA POLYMERASE SIGMA FACTOR SIGJ"/>
    <property type="match status" value="1"/>
</dbReference>
<dbReference type="InterPro" id="IPR036388">
    <property type="entry name" value="WH-like_DNA-bd_sf"/>
</dbReference>
<keyword evidence="4" id="KW-0731">Sigma factor</keyword>
<dbReference type="Pfam" id="PF04542">
    <property type="entry name" value="Sigma70_r2"/>
    <property type="match status" value="1"/>
</dbReference>
<comment type="similarity">
    <text evidence="1">Belongs to the sigma-70 factor family. ECF subfamily.</text>
</comment>
<evidence type="ECO:0000256" key="6">
    <source>
        <dbReference type="SAM" id="MobiDB-lite"/>
    </source>
</evidence>
<dbReference type="InterPro" id="IPR052704">
    <property type="entry name" value="ECF_Sigma-70_Domain"/>
</dbReference>
<evidence type="ECO:0000256" key="5">
    <source>
        <dbReference type="ARBA" id="ARBA00023163"/>
    </source>
</evidence>